<dbReference type="InterPro" id="IPR033132">
    <property type="entry name" value="GH_1_N_CS"/>
</dbReference>
<evidence type="ECO:0000313" key="6">
    <source>
        <dbReference type="EMBL" id="ONK70763.1"/>
    </source>
</evidence>
<evidence type="ECO:0000256" key="3">
    <source>
        <dbReference type="ARBA" id="ARBA00022801"/>
    </source>
</evidence>
<dbReference type="AlphaFoldDB" id="A0A5P1EZ60"/>
<evidence type="ECO:0000313" key="7">
    <source>
        <dbReference type="Proteomes" id="UP000243459"/>
    </source>
</evidence>
<dbReference type="PROSITE" id="PS00653">
    <property type="entry name" value="GLYCOSYL_HYDROL_F1_2"/>
    <property type="match status" value="1"/>
</dbReference>
<keyword evidence="2" id="KW-0732">Signal</keyword>
<protein>
    <recommendedName>
        <fullName evidence="8">Beta-glucosidase</fullName>
    </recommendedName>
</protein>
<name>A0A5P1EZ60_ASPOF</name>
<dbReference type="GO" id="GO:0005975">
    <property type="term" value="P:carbohydrate metabolic process"/>
    <property type="evidence" value="ECO:0007669"/>
    <property type="project" value="InterPro"/>
</dbReference>
<evidence type="ECO:0008006" key="8">
    <source>
        <dbReference type="Google" id="ProtNLM"/>
    </source>
</evidence>
<sequence length="530" mass="59408">REREGGREGEMEARERKAMAMVALRAIIILQLLCSASSVAAAIDRREFPQAFLFGTSTSAYQIEGAVSEGNKGLSNWDVFSHLPGKIHDGSNGDVADDHYHRYLDDIELMHSLGVNSYRFSLSWSRILPRGRFGEVNPVGIEFYNNLIDALLVKGIQPFVTLSHFDIPQELEDRYGAWLSPQLQEDFGHYAEVCFKAFGDRVKFWTTFNEPNFMVKFGYSVGTYPPGHCSEPYGNCAFGDSSSEPYIAAHNIILSHATAVDIYRKFYQVSQGGSIGLVIQSKWYEPLRNATQDLLAAQRVLSFAVGWFLDPIMFGDYPVEMRRVLGSRLPQFTSEDRRKLQNKLDFIGLNQYTAVYVKDCIYSPCVVDTNDGNALVSTSAERNGIPIGYPEDINLIHSLGVNALQIFDIMVKSSSKQDFAYFAEVCFEEFGDRVKHWSPFNEPNLMLKNSYLRGRYPPGRCSKPFGDCSSGNSTYILSHAAAVNTYKNTYQVGQGGYIGIVIHGKWYEPLGNTSVNLLAAQLALPFEVGW</sequence>
<feature type="non-terminal residue" evidence="6">
    <location>
        <position position="1"/>
    </location>
</feature>
<feature type="transmembrane region" description="Helical" evidence="5">
    <location>
        <begin position="21"/>
        <end position="43"/>
    </location>
</feature>
<dbReference type="Gramene" id="ONK70763">
    <property type="protein sequence ID" value="ONK70763"/>
    <property type="gene ID" value="A4U43_C04F1270"/>
</dbReference>
<organism evidence="6 7">
    <name type="scientific">Asparagus officinalis</name>
    <name type="common">Garden asparagus</name>
    <dbReference type="NCBI Taxonomy" id="4686"/>
    <lineage>
        <taxon>Eukaryota</taxon>
        <taxon>Viridiplantae</taxon>
        <taxon>Streptophyta</taxon>
        <taxon>Embryophyta</taxon>
        <taxon>Tracheophyta</taxon>
        <taxon>Spermatophyta</taxon>
        <taxon>Magnoliopsida</taxon>
        <taxon>Liliopsida</taxon>
        <taxon>Asparagales</taxon>
        <taxon>Asparagaceae</taxon>
        <taxon>Asparagoideae</taxon>
        <taxon>Asparagus</taxon>
    </lineage>
</organism>
<dbReference type="SUPFAM" id="SSF51445">
    <property type="entry name" value="(Trans)glycosidases"/>
    <property type="match status" value="2"/>
</dbReference>
<dbReference type="Pfam" id="PF00232">
    <property type="entry name" value="Glyco_hydro_1"/>
    <property type="match status" value="2"/>
</dbReference>
<evidence type="ECO:0000256" key="1">
    <source>
        <dbReference type="ARBA" id="ARBA00010838"/>
    </source>
</evidence>
<dbReference type="InterPro" id="IPR001360">
    <property type="entry name" value="Glyco_hydro_1"/>
</dbReference>
<accession>A0A5P1EZ60</accession>
<keyword evidence="7" id="KW-1185">Reference proteome</keyword>
<keyword evidence="3" id="KW-0378">Hydrolase</keyword>
<evidence type="ECO:0000256" key="5">
    <source>
        <dbReference type="SAM" id="Phobius"/>
    </source>
</evidence>
<evidence type="ECO:0000256" key="2">
    <source>
        <dbReference type="ARBA" id="ARBA00022729"/>
    </source>
</evidence>
<dbReference type="GO" id="GO:0008422">
    <property type="term" value="F:beta-glucosidase activity"/>
    <property type="evidence" value="ECO:0007669"/>
    <property type="project" value="UniProtKB-ARBA"/>
</dbReference>
<proteinExistence type="inferred from homology"/>
<dbReference type="GO" id="GO:0033907">
    <property type="term" value="F:beta-D-fucosidase activity"/>
    <property type="evidence" value="ECO:0007669"/>
    <property type="project" value="UniProtKB-ARBA"/>
</dbReference>
<dbReference type="GO" id="GO:0004565">
    <property type="term" value="F:beta-galactosidase activity"/>
    <property type="evidence" value="ECO:0007669"/>
    <property type="project" value="UniProtKB-ARBA"/>
</dbReference>
<evidence type="ECO:0000256" key="4">
    <source>
        <dbReference type="RuleBase" id="RU003690"/>
    </source>
</evidence>
<dbReference type="PANTHER" id="PTHR10353:SF236">
    <property type="entry name" value="BETA-GLUCOSIDASE 18"/>
    <property type="match status" value="1"/>
</dbReference>
<keyword evidence="5" id="KW-0812">Transmembrane</keyword>
<dbReference type="OMA" id="MASGLVW"/>
<dbReference type="InterPro" id="IPR017853">
    <property type="entry name" value="GH"/>
</dbReference>
<dbReference type="Proteomes" id="UP000243459">
    <property type="component" value="Chromosome 4"/>
</dbReference>
<comment type="similarity">
    <text evidence="1 4">Belongs to the glycosyl hydrolase 1 family.</text>
</comment>
<gene>
    <name evidence="6" type="ORF">A4U43_C04F1270</name>
</gene>
<dbReference type="EMBL" id="CM007384">
    <property type="protein sequence ID" value="ONK70763.1"/>
    <property type="molecule type" value="Genomic_DNA"/>
</dbReference>
<dbReference type="Gene3D" id="3.20.20.80">
    <property type="entry name" value="Glycosidases"/>
    <property type="match status" value="2"/>
</dbReference>
<dbReference type="PANTHER" id="PTHR10353">
    <property type="entry name" value="GLYCOSYL HYDROLASE"/>
    <property type="match status" value="1"/>
</dbReference>
<reference evidence="7" key="1">
    <citation type="journal article" date="2017" name="Nat. Commun.">
        <title>The asparagus genome sheds light on the origin and evolution of a young Y chromosome.</title>
        <authorList>
            <person name="Harkess A."/>
            <person name="Zhou J."/>
            <person name="Xu C."/>
            <person name="Bowers J.E."/>
            <person name="Van der Hulst R."/>
            <person name="Ayyampalayam S."/>
            <person name="Mercati F."/>
            <person name="Riccardi P."/>
            <person name="McKain M.R."/>
            <person name="Kakrana A."/>
            <person name="Tang H."/>
            <person name="Ray J."/>
            <person name="Groenendijk J."/>
            <person name="Arikit S."/>
            <person name="Mathioni S.M."/>
            <person name="Nakano M."/>
            <person name="Shan H."/>
            <person name="Telgmann-Rauber A."/>
            <person name="Kanno A."/>
            <person name="Yue Z."/>
            <person name="Chen H."/>
            <person name="Li W."/>
            <person name="Chen Y."/>
            <person name="Xu X."/>
            <person name="Zhang Y."/>
            <person name="Luo S."/>
            <person name="Chen H."/>
            <person name="Gao J."/>
            <person name="Mao Z."/>
            <person name="Pires J.C."/>
            <person name="Luo M."/>
            <person name="Kudrna D."/>
            <person name="Wing R.A."/>
            <person name="Meyers B.C."/>
            <person name="Yi K."/>
            <person name="Kong H."/>
            <person name="Lavrijsen P."/>
            <person name="Sunseri F."/>
            <person name="Falavigna A."/>
            <person name="Ye Y."/>
            <person name="Leebens-Mack J.H."/>
            <person name="Chen G."/>
        </authorList>
    </citation>
    <scope>NUCLEOTIDE SEQUENCE [LARGE SCALE GENOMIC DNA]</scope>
    <source>
        <strain evidence="7">cv. DH0086</strain>
    </source>
</reference>
<keyword evidence="5" id="KW-0472">Membrane</keyword>
<keyword evidence="5" id="KW-1133">Transmembrane helix</keyword>
<dbReference type="FunFam" id="3.20.20.80:FF:000020">
    <property type="entry name" value="Beta-glucosidase 12"/>
    <property type="match status" value="1"/>
</dbReference>